<feature type="signal peptide" evidence="3">
    <location>
        <begin position="1"/>
        <end position="25"/>
    </location>
</feature>
<keyword evidence="3" id="KW-0732">Signal</keyword>
<evidence type="ECO:0000256" key="2">
    <source>
        <dbReference type="SAM" id="Phobius"/>
    </source>
</evidence>
<dbReference type="InterPro" id="IPR013783">
    <property type="entry name" value="Ig-like_fold"/>
</dbReference>
<dbReference type="Gene3D" id="2.60.40.740">
    <property type="match status" value="1"/>
</dbReference>
<feature type="domain" description="SpaA-like prealbumin fold" evidence="5">
    <location>
        <begin position="368"/>
        <end position="438"/>
    </location>
</feature>
<dbReference type="InterPro" id="IPR041033">
    <property type="entry name" value="SpaA_PFL_dom_1"/>
</dbReference>
<keyword evidence="2" id="KW-0472">Membrane</keyword>
<evidence type="ECO:0000256" key="3">
    <source>
        <dbReference type="SAM" id="SignalP"/>
    </source>
</evidence>
<dbReference type="Proteomes" id="UP000095647">
    <property type="component" value="Unassembled WGS sequence"/>
</dbReference>
<dbReference type="InterPro" id="IPR026466">
    <property type="entry name" value="Fim_isopep_form_D2_dom"/>
</dbReference>
<keyword evidence="2" id="KW-0812">Transmembrane</keyword>
<dbReference type="InterPro" id="IPR032334">
    <property type="entry name" value="GramPos_pilinBB"/>
</dbReference>
<dbReference type="GO" id="GO:0005975">
    <property type="term" value="P:carbohydrate metabolic process"/>
    <property type="evidence" value="ECO:0007669"/>
    <property type="project" value="UniProtKB-ARBA"/>
</dbReference>
<dbReference type="NCBIfam" id="TIGR04226">
    <property type="entry name" value="RrgB_K2N_iso_D2"/>
    <property type="match status" value="1"/>
</dbReference>
<dbReference type="RefSeq" id="WP_055680643.1">
    <property type="nucleotide sequence ID" value="NZ_CYYI01000007.1"/>
</dbReference>
<dbReference type="NCBIfam" id="TIGR01167">
    <property type="entry name" value="LPXTG_anchor"/>
    <property type="match status" value="1"/>
</dbReference>
<dbReference type="Pfam" id="PF17802">
    <property type="entry name" value="SpaA"/>
    <property type="match status" value="1"/>
</dbReference>
<evidence type="ECO:0000259" key="5">
    <source>
        <dbReference type="Pfam" id="PF17802"/>
    </source>
</evidence>
<keyword evidence="2" id="KW-1133">Transmembrane helix</keyword>
<organism evidence="6 7">
    <name type="scientific">Bifidobacterium adolescentis</name>
    <dbReference type="NCBI Taxonomy" id="1680"/>
    <lineage>
        <taxon>Bacteria</taxon>
        <taxon>Bacillati</taxon>
        <taxon>Actinomycetota</taxon>
        <taxon>Actinomycetes</taxon>
        <taxon>Bifidobacteriales</taxon>
        <taxon>Bifidobacteriaceae</taxon>
        <taxon>Bifidobacterium</taxon>
    </lineage>
</organism>
<feature type="region of interest" description="Disordered" evidence="1">
    <location>
        <begin position="169"/>
        <end position="197"/>
    </location>
</feature>
<reference evidence="6 7" key="1">
    <citation type="submission" date="2015-09" db="EMBL/GenBank/DDBJ databases">
        <authorList>
            <consortium name="Pathogen Informatics"/>
        </authorList>
    </citation>
    <scope>NUCLEOTIDE SEQUENCE [LARGE SCALE GENOMIC DNA]</scope>
    <source>
        <strain evidence="6 7">2789STDY5608824</strain>
    </source>
</reference>
<sequence length="512" mass="54230">MNKVLKGLVAVAATAAMAVAGFAGASTATAKESTSAKYQITVPETDTHTYDAYQIFKGDLNDAGTVLSNITAGSDFKEKNAAGTDGANLTAAQAAEQIATGTYADDTAKLAAIQAFAKLSTVYGSVSKDSPLSAVPGYYLFKDKDSTADKNDAATLFIVKVVGNQEIERKADQPSVEKKVQDTNDSDGTTSGWQDSADYDVTDEVPFQLTATLPTDAADFAAYKTYKLVFHDSQSEGLTFNNDITVKYGDKVVSSDSYTVDTTGLNEGETFRVTINDVKTVKDTDGQPIAVTAGGKFTVAYSSTLNEKSIIGAQGNPNKVSLEYSNNPNVGGEGETGKTPEDTVIVFTYQLDVNKNFNATVNDNDLPEFTLYKKVGASDDYTKKVAKVKVVKNSDGKYVASFPRVDDGLYKLVETKVPDGFNKADDTYLEIKATHDETAESPALKNLTITVKNVETKGDTATGTVATSVVNKKGSNLPSTGGMGTVLLYVAGIAVFVLAGATLVMALRRRNA</sequence>
<evidence type="ECO:0000313" key="7">
    <source>
        <dbReference type="Proteomes" id="UP000095647"/>
    </source>
</evidence>
<dbReference type="Pfam" id="PF16569">
    <property type="entry name" value="GramPos_pilinBB"/>
    <property type="match status" value="1"/>
</dbReference>
<dbReference type="AlphaFoldDB" id="A0A174B7M7"/>
<proteinExistence type="predicted"/>
<gene>
    <name evidence="6" type="primary">tee6</name>
    <name evidence="6" type="ORF">ERS852382_01757</name>
</gene>
<feature type="chain" id="PRO_5039267057" evidence="3">
    <location>
        <begin position="26"/>
        <end position="512"/>
    </location>
</feature>
<feature type="compositionally biased region" description="Basic and acidic residues" evidence="1">
    <location>
        <begin position="169"/>
        <end position="182"/>
    </location>
</feature>
<feature type="domain" description="Gram-positive pilin backbone subunit 2 Cna-B-like" evidence="4">
    <location>
        <begin position="224"/>
        <end position="328"/>
    </location>
</feature>
<evidence type="ECO:0000313" key="6">
    <source>
        <dbReference type="EMBL" id="CUN95750.1"/>
    </source>
</evidence>
<protein>
    <submittedName>
        <fullName evidence="6">Sortase-anchored surface protein</fullName>
    </submittedName>
</protein>
<dbReference type="EMBL" id="CYYI01000007">
    <property type="protein sequence ID" value="CUN95750.1"/>
    <property type="molecule type" value="Genomic_DNA"/>
</dbReference>
<name>A0A174B7M7_BIFAD</name>
<evidence type="ECO:0000256" key="1">
    <source>
        <dbReference type="SAM" id="MobiDB-lite"/>
    </source>
</evidence>
<dbReference type="Gene3D" id="2.60.40.10">
    <property type="entry name" value="Immunoglobulins"/>
    <property type="match status" value="1"/>
</dbReference>
<feature type="transmembrane region" description="Helical" evidence="2">
    <location>
        <begin position="486"/>
        <end position="507"/>
    </location>
</feature>
<accession>A0A174B7M7</accession>
<evidence type="ECO:0000259" key="4">
    <source>
        <dbReference type="Pfam" id="PF16569"/>
    </source>
</evidence>